<accession>A0A839U040</accession>
<dbReference type="RefSeq" id="WP_183660813.1">
    <property type="nucleotide sequence ID" value="NZ_JACHXN010000001.1"/>
</dbReference>
<name>A0A839U040_9HYPH</name>
<dbReference type="Proteomes" id="UP000554520">
    <property type="component" value="Unassembled WGS sequence"/>
</dbReference>
<dbReference type="EMBL" id="JACHXN010000001">
    <property type="protein sequence ID" value="MBB3143928.1"/>
    <property type="molecule type" value="Genomic_DNA"/>
</dbReference>
<dbReference type="AlphaFoldDB" id="A0A839U040"/>
<keyword evidence="2" id="KW-1185">Reference proteome</keyword>
<sequence>MKKNQAELDREARADQAEIARRYIVDQRREKRKMLASALGGELSAISWSVSNCLGPIKEAKQMFEAIGNAKIGQNFDTTVTMPKIDPIVYKANISDLGVLGPSTAADVVHIYQLILASRTPVENALLTGAHLAKMFELQHSVLEKWIDSTQHVQQRLLSVLNSEIEDPGPLYFVMHADAIAAMTSDLAPLARRKKGE</sequence>
<evidence type="ECO:0000313" key="2">
    <source>
        <dbReference type="Proteomes" id="UP000554520"/>
    </source>
</evidence>
<proteinExistence type="predicted"/>
<comment type="caution">
    <text evidence="1">The sequence shown here is derived from an EMBL/GenBank/DDBJ whole genome shotgun (WGS) entry which is preliminary data.</text>
</comment>
<reference evidence="1 2" key="1">
    <citation type="submission" date="2020-08" db="EMBL/GenBank/DDBJ databases">
        <title>Genomic Encyclopedia of Type Strains, Phase III (KMG-III): the genomes of soil and plant-associated and newly described type strains.</title>
        <authorList>
            <person name="Whitman W."/>
        </authorList>
    </citation>
    <scope>NUCLEOTIDE SEQUENCE [LARGE SCALE GENOMIC DNA]</scope>
    <source>
        <strain evidence="1 2">CECT 7015</strain>
    </source>
</reference>
<gene>
    <name evidence="1" type="ORF">FHS21_000311</name>
</gene>
<protein>
    <submittedName>
        <fullName evidence="1">Uncharacterized protein</fullName>
    </submittedName>
</protein>
<organism evidence="1 2">
    <name type="scientific">Phyllobacterium trifolii</name>
    <dbReference type="NCBI Taxonomy" id="300193"/>
    <lineage>
        <taxon>Bacteria</taxon>
        <taxon>Pseudomonadati</taxon>
        <taxon>Pseudomonadota</taxon>
        <taxon>Alphaproteobacteria</taxon>
        <taxon>Hyphomicrobiales</taxon>
        <taxon>Phyllobacteriaceae</taxon>
        <taxon>Phyllobacterium</taxon>
    </lineage>
</organism>
<evidence type="ECO:0000313" key="1">
    <source>
        <dbReference type="EMBL" id="MBB3143928.1"/>
    </source>
</evidence>